<keyword evidence="9" id="KW-0812">Transmembrane</keyword>
<evidence type="ECO:0000256" key="13">
    <source>
        <dbReference type="ARBA" id="ARBA00022833"/>
    </source>
</evidence>
<dbReference type="Pfam" id="PF13639">
    <property type="entry name" value="zf-RING_2"/>
    <property type="match status" value="1"/>
</dbReference>
<dbReference type="GO" id="GO:0061630">
    <property type="term" value="F:ubiquitin protein ligase activity"/>
    <property type="evidence" value="ECO:0007669"/>
    <property type="project" value="UniProtKB-EC"/>
</dbReference>
<keyword evidence="7" id="KW-0962">Peroxisome biogenesis</keyword>
<keyword evidence="8" id="KW-0808">Transferase</keyword>
<evidence type="ECO:0000256" key="18">
    <source>
        <dbReference type="PROSITE-ProRule" id="PRU00175"/>
    </source>
</evidence>
<dbReference type="InterPro" id="IPR001841">
    <property type="entry name" value="Znf_RING"/>
</dbReference>
<dbReference type="EMBL" id="JAKCXM010000025">
    <property type="protein sequence ID" value="KAJ0407063.1"/>
    <property type="molecule type" value="Genomic_DNA"/>
</dbReference>
<dbReference type="PANTHER" id="PTHR23350">
    <property type="entry name" value="PEROXISOME ASSEMBLY PROTEIN 10"/>
    <property type="match status" value="1"/>
</dbReference>
<comment type="similarity">
    <text evidence="4">Belongs to the pex2/pex10/pex12 family.</text>
</comment>
<evidence type="ECO:0000256" key="10">
    <source>
        <dbReference type="ARBA" id="ARBA00022723"/>
    </source>
</evidence>
<dbReference type="Gene3D" id="3.30.40.10">
    <property type="entry name" value="Zinc/RING finger domain, C3HC4 (zinc finger)"/>
    <property type="match status" value="1"/>
</dbReference>
<dbReference type="PROSITE" id="PS50089">
    <property type="entry name" value="ZF_RING_2"/>
    <property type="match status" value="1"/>
</dbReference>
<evidence type="ECO:0000256" key="7">
    <source>
        <dbReference type="ARBA" id="ARBA00022593"/>
    </source>
</evidence>
<name>A0AAD5QDS2_PYTIN</name>
<evidence type="ECO:0000256" key="2">
    <source>
        <dbReference type="ARBA" id="ARBA00004585"/>
    </source>
</evidence>
<keyword evidence="14" id="KW-0653">Protein transport</keyword>
<evidence type="ECO:0000256" key="1">
    <source>
        <dbReference type="ARBA" id="ARBA00000900"/>
    </source>
</evidence>
<dbReference type="PROSITE" id="PS00518">
    <property type="entry name" value="ZF_RING_1"/>
    <property type="match status" value="1"/>
</dbReference>
<comment type="caution">
    <text evidence="21">The sequence shown here is derived from an EMBL/GenBank/DDBJ whole genome shotgun (WGS) entry which is preliminary data.</text>
</comment>
<keyword evidence="16" id="KW-0472">Membrane</keyword>
<dbReference type="GO" id="GO:0008270">
    <property type="term" value="F:zinc ion binding"/>
    <property type="evidence" value="ECO:0007669"/>
    <property type="project" value="UniProtKB-KW"/>
</dbReference>
<evidence type="ECO:0000256" key="5">
    <source>
        <dbReference type="ARBA" id="ARBA00012483"/>
    </source>
</evidence>
<dbReference type="GO" id="GO:0016558">
    <property type="term" value="P:protein import into peroxisome matrix"/>
    <property type="evidence" value="ECO:0007669"/>
    <property type="project" value="InterPro"/>
</dbReference>
<evidence type="ECO:0000259" key="20">
    <source>
        <dbReference type="PROSITE" id="PS50089"/>
    </source>
</evidence>
<evidence type="ECO:0000256" key="6">
    <source>
        <dbReference type="ARBA" id="ARBA00022448"/>
    </source>
</evidence>
<keyword evidence="12" id="KW-0833">Ubl conjugation pathway</keyword>
<evidence type="ECO:0000313" key="22">
    <source>
        <dbReference type="Proteomes" id="UP001209570"/>
    </source>
</evidence>
<evidence type="ECO:0000256" key="8">
    <source>
        <dbReference type="ARBA" id="ARBA00022679"/>
    </source>
</evidence>
<keyword evidence="6" id="KW-0813">Transport</keyword>
<protein>
    <recommendedName>
        <fullName evidence="5">RING-type E3 ubiquitin transferase</fullName>
        <ecNumber evidence="5">2.3.2.27</ecNumber>
    </recommendedName>
</protein>
<keyword evidence="11 18" id="KW-0863">Zinc-finger</keyword>
<keyword evidence="17" id="KW-0576">Peroxisome</keyword>
<dbReference type="AlphaFoldDB" id="A0AAD5QDS2"/>
<feature type="domain" description="RING-type" evidence="20">
    <location>
        <begin position="305"/>
        <end position="344"/>
    </location>
</feature>
<evidence type="ECO:0000256" key="14">
    <source>
        <dbReference type="ARBA" id="ARBA00022927"/>
    </source>
</evidence>
<keyword evidence="10" id="KW-0479">Metal-binding</keyword>
<dbReference type="InterPro" id="IPR025654">
    <property type="entry name" value="PEX2/10"/>
</dbReference>
<dbReference type="GO" id="GO:0005778">
    <property type="term" value="C:peroxisomal membrane"/>
    <property type="evidence" value="ECO:0007669"/>
    <property type="project" value="UniProtKB-SubCell"/>
</dbReference>
<dbReference type="EC" id="2.3.2.27" evidence="5"/>
<evidence type="ECO:0000256" key="4">
    <source>
        <dbReference type="ARBA" id="ARBA00008704"/>
    </source>
</evidence>
<dbReference type="PANTHER" id="PTHR23350:SF0">
    <property type="entry name" value="PEROXISOME BIOGENESIS FACTOR 10"/>
    <property type="match status" value="1"/>
</dbReference>
<evidence type="ECO:0000256" key="15">
    <source>
        <dbReference type="ARBA" id="ARBA00022989"/>
    </source>
</evidence>
<evidence type="ECO:0000256" key="19">
    <source>
        <dbReference type="SAM" id="MobiDB-lite"/>
    </source>
</evidence>
<feature type="region of interest" description="Disordered" evidence="19">
    <location>
        <begin position="269"/>
        <end position="295"/>
    </location>
</feature>
<comment type="subcellular location">
    <subcellularLocation>
        <location evidence="2">Peroxisome membrane</location>
        <topology evidence="2">Multi-pass membrane protein</topology>
    </subcellularLocation>
</comment>
<proteinExistence type="inferred from homology"/>
<dbReference type="InterPro" id="IPR017907">
    <property type="entry name" value="Znf_RING_CS"/>
</dbReference>
<organism evidence="21 22">
    <name type="scientific">Pythium insidiosum</name>
    <name type="common">Pythiosis disease agent</name>
    <dbReference type="NCBI Taxonomy" id="114742"/>
    <lineage>
        <taxon>Eukaryota</taxon>
        <taxon>Sar</taxon>
        <taxon>Stramenopiles</taxon>
        <taxon>Oomycota</taxon>
        <taxon>Peronosporomycetes</taxon>
        <taxon>Pythiales</taxon>
        <taxon>Pythiaceae</taxon>
        <taxon>Pythium</taxon>
    </lineage>
</organism>
<evidence type="ECO:0000256" key="12">
    <source>
        <dbReference type="ARBA" id="ARBA00022786"/>
    </source>
</evidence>
<dbReference type="SMART" id="SM00184">
    <property type="entry name" value="RING"/>
    <property type="match status" value="1"/>
</dbReference>
<gene>
    <name evidence="21" type="ORF">P43SY_005336</name>
</gene>
<evidence type="ECO:0000256" key="17">
    <source>
        <dbReference type="ARBA" id="ARBA00023140"/>
    </source>
</evidence>
<evidence type="ECO:0000256" key="9">
    <source>
        <dbReference type="ARBA" id="ARBA00022692"/>
    </source>
</evidence>
<accession>A0AAD5QDS2</accession>
<dbReference type="Proteomes" id="UP001209570">
    <property type="component" value="Unassembled WGS sequence"/>
</dbReference>
<comment type="catalytic activity">
    <reaction evidence="1">
        <text>S-ubiquitinyl-[E2 ubiquitin-conjugating enzyme]-L-cysteine + [acceptor protein]-L-lysine = [E2 ubiquitin-conjugating enzyme]-L-cysteine + N(6)-ubiquitinyl-[acceptor protein]-L-lysine.</text>
        <dbReference type="EC" id="2.3.2.27"/>
    </reaction>
</comment>
<dbReference type="InterPro" id="IPR006845">
    <property type="entry name" value="Pex_N"/>
</dbReference>
<evidence type="ECO:0000256" key="11">
    <source>
        <dbReference type="ARBA" id="ARBA00022771"/>
    </source>
</evidence>
<dbReference type="SUPFAM" id="SSF57850">
    <property type="entry name" value="RING/U-box"/>
    <property type="match status" value="1"/>
</dbReference>
<dbReference type="CDD" id="cd16527">
    <property type="entry name" value="RING-HC_PEX10"/>
    <property type="match status" value="1"/>
</dbReference>
<evidence type="ECO:0000313" key="21">
    <source>
        <dbReference type="EMBL" id="KAJ0407063.1"/>
    </source>
</evidence>
<reference evidence="21" key="1">
    <citation type="submission" date="2021-12" db="EMBL/GenBank/DDBJ databases">
        <title>Prjna785345.</title>
        <authorList>
            <person name="Rujirawat T."/>
            <person name="Krajaejun T."/>
        </authorList>
    </citation>
    <scope>NUCLEOTIDE SEQUENCE</scope>
    <source>
        <strain evidence="21">Pi057C3</strain>
    </source>
</reference>
<keyword evidence="15" id="KW-1133">Transmembrane helix</keyword>
<sequence>MAMNEFPAAGACAELLLAEKKDAVYEGEVKNLLRELLERCVGPHVLSQLLPELSAAATLLYVGVALGRKQPQQTLGEEFCDVLRVTRSGGSAQTVGRSRHLLWLALAVLPAYVGARSRMGWQRLAQLTASPRERMAQQLRERQQASTTAPSVARSPLQLLDRLVAIVREKLEALQQRVVPSSYEFALGPVLAWAAQLHLARFYVSARFLDVTKRLASVEYVFVRNDVQPALNLSLLGYLMAVRLLATASMELQRVAKLRRHEAKQRLGDSLPAGAYSQPPRVPTAASTAEPAPMPAASRRSARKCALCLGERVAPATTPCGHVFCWECIVGWCQKNKTECPLCRQETHPQQIKCIYNYS</sequence>
<keyword evidence="13" id="KW-0862">Zinc</keyword>
<evidence type="ECO:0000256" key="16">
    <source>
        <dbReference type="ARBA" id="ARBA00023136"/>
    </source>
</evidence>
<dbReference type="Pfam" id="PF04757">
    <property type="entry name" value="Pex2_Pex12"/>
    <property type="match status" value="1"/>
</dbReference>
<evidence type="ECO:0000256" key="3">
    <source>
        <dbReference type="ARBA" id="ARBA00004906"/>
    </source>
</evidence>
<comment type="pathway">
    <text evidence="3">Protein modification; protein ubiquitination.</text>
</comment>
<dbReference type="InterPro" id="IPR013083">
    <property type="entry name" value="Znf_RING/FYVE/PHD"/>
</dbReference>
<keyword evidence="22" id="KW-1185">Reference proteome</keyword>